<dbReference type="AlphaFoldDB" id="A0A814AUU7"/>
<dbReference type="InterPro" id="IPR005828">
    <property type="entry name" value="MFS_sugar_transport-like"/>
</dbReference>
<dbReference type="EMBL" id="CAJNOK010000418">
    <property type="protein sequence ID" value="CAF0751650.1"/>
    <property type="molecule type" value="Genomic_DNA"/>
</dbReference>
<keyword evidence="2 5" id="KW-0812">Transmembrane</keyword>
<keyword evidence="3 5" id="KW-1133">Transmembrane helix</keyword>
<gene>
    <name evidence="8" type="ORF">GPM918_LOCUS9543</name>
    <name evidence="7" type="ORF">OVA965_LOCUS2048</name>
    <name evidence="10" type="ORF">SRO942_LOCUS9544</name>
    <name evidence="9" type="ORF">TMI583_LOCUS2048</name>
</gene>
<evidence type="ECO:0000313" key="7">
    <source>
        <dbReference type="EMBL" id="CAF0751650.1"/>
    </source>
</evidence>
<feature type="transmembrane region" description="Helical" evidence="5">
    <location>
        <begin position="264"/>
        <end position="282"/>
    </location>
</feature>
<dbReference type="GO" id="GO:0016020">
    <property type="term" value="C:membrane"/>
    <property type="evidence" value="ECO:0007669"/>
    <property type="project" value="UniProtKB-SubCell"/>
</dbReference>
<dbReference type="InterPro" id="IPR020846">
    <property type="entry name" value="MFS_dom"/>
</dbReference>
<dbReference type="Gene3D" id="1.20.1250.20">
    <property type="entry name" value="MFS general substrate transporter like domains"/>
    <property type="match status" value="1"/>
</dbReference>
<dbReference type="SUPFAM" id="SSF103473">
    <property type="entry name" value="MFS general substrate transporter"/>
    <property type="match status" value="1"/>
</dbReference>
<feature type="transmembrane region" description="Helical" evidence="5">
    <location>
        <begin position="144"/>
        <end position="163"/>
    </location>
</feature>
<dbReference type="OrthoDB" id="5296287at2759"/>
<evidence type="ECO:0000313" key="9">
    <source>
        <dbReference type="EMBL" id="CAF3530447.1"/>
    </source>
</evidence>
<feature type="domain" description="Major facilitator superfamily (MFS) profile" evidence="6">
    <location>
        <begin position="36"/>
        <end position="528"/>
    </location>
</feature>
<protein>
    <recommendedName>
        <fullName evidence="6">Major facilitator superfamily (MFS) profile domain-containing protein</fullName>
    </recommendedName>
</protein>
<evidence type="ECO:0000256" key="4">
    <source>
        <dbReference type="ARBA" id="ARBA00023136"/>
    </source>
</evidence>
<dbReference type="Proteomes" id="UP000677228">
    <property type="component" value="Unassembled WGS sequence"/>
</dbReference>
<feature type="transmembrane region" description="Helical" evidence="5">
    <location>
        <begin position="414"/>
        <end position="434"/>
    </location>
</feature>
<keyword evidence="4 5" id="KW-0472">Membrane</keyword>
<dbReference type="Proteomes" id="UP000681722">
    <property type="component" value="Unassembled WGS sequence"/>
</dbReference>
<feature type="transmembrane region" description="Helical" evidence="5">
    <location>
        <begin position="236"/>
        <end position="258"/>
    </location>
</feature>
<feature type="transmembrane region" description="Helical" evidence="5">
    <location>
        <begin position="383"/>
        <end position="407"/>
    </location>
</feature>
<evidence type="ECO:0000313" key="8">
    <source>
        <dbReference type="EMBL" id="CAF0918864.1"/>
    </source>
</evidence>
<name>A0A814AUU7_9BILA</name>
<dbReference type="InterPro" id="IPR036259">
    <property type="entry name" value="MFS_trans_sf"/>
</dbReference>
<dbReference type="EMBL" id="CAJOBA010000418">
    <property type="protein sequence ID" value="CAF3530447.1"/>
    <property type="molecule type" value="Genomic_DNA"/>
</dbReference>
<feature type="transmembrane region" description="Helical" evidence="5">
    <location>
        <begin position="170"/>
        <end position="190"/>
    </location>
</feature>
<sequence length="540" mass="60832">MALNDEEPLVTFDVLLRSCGDLNRFQYIHYFFLNIVAISTGVAAFFYVYGAGEPHHRCKLLMWPNDQYYSVNSSHQYLINKWIPKNTDGTFMKCSIYKSNSTNTSIPTNELMDCREWVYDRSIFGYTFTEEANMVCKSKSRKSLLAAVLQFAGIFTVVCGSLGDKIGRKVSASITTGFLYIILIITQTVIQFVPMSIDTKFWLLIINQFACGLVSAIYSITFVLMLELTSAAHTTFAANTALVSFTIGEALVTLFAYLCRNWQLLKWVNTIFIGLMLPYLYFMPESPQFLYSKKNYLKLEILLRKITRMNKKLEAEWYPYYQELLRYNRISRPVNTKSFVQQTKEIVTHKPTMSKLLIVSLIGFTTLLLYIKISYGLAAMGDFSPYIGTLIGAIVEGAGYVAGGLLVLKMGRKLSFIAFTTLTGTCILIIPFIIHRYQVPTILISQLGKFAISGCIAVSWIFVPELFPTAIRSSANGFFIAMSRAGAMLAPIIDSLVDDNYVNVTFYVYTGFAVIIILLSLFLPETKDVSLADAPDDISI</sequence>
<feature type="transmembrane region" description="Helical" evidence="5">
    <location>
        <begin position="505"/>
        <end position="523"/>
    </location>
</feature>
<evidence type="ECO:0000256" key="1">
    <source>
        <dbReference type="ARBA" id="ARBA00004141"/>
    </source>
</evidence>
<evidence type="ECO:0000313" key="10">
    <source>
        <dbReference type="EMBL" id="CAF3698586.1"/>
    </source>
</evidence>
<keyword evidence="11" id="KW-1185">Reference proteome</keyword>
<dbReference type="PROSITE" id="PS50850">
    <property type="entry name" value="MFS"/>
    <property type="match status" value="1"/>
</dbReference>
<feature type="transmembrane region" description="Helical" evidence="5">
    <location>
        <begin position="27"/>
        <end position="49"/>
    </location>
</feature>
<accession>A0A814AUU7</accession>
<evidence type="ECO:0000313" key="11">
    <source>
        <dbReference type="Proteomes" id="UP000663829"/>
    </source>
</evidence>
<dbReference type="EMBL" id="CAJOBC010001785">
    <property type="protein sequence ID" value="CAF3698586.1"/>
    <property type="molecule type" value="Genomic_DNA"/>
</dbReference>
<feature type="transmembrane region" description="Helical" evidence="5">
    <location>
        <begin position="440"/>
        <end position="463"/>
    </location>
</feature>
<dbReference type="PANTHER" id="PTHR24064">
    <property type="entry name" value="SOLUTE CARRIER FAMILY 22 MEMBER"/>
    <property type="match status" value="1"/>
</dbReference>
<dbReference type="EMBL" id="CAJNOQ010001785">
    <property type="protein sequence ID" value="CAF0918864.1"/>
    <property type="molecule type" value="Genomic_DNA"/>
</dbReference>
<dbReference type="Proteomes" id="UP000682733">
    <property type="component" value="Unassembled WGS sequence"/>
</dbReference>
<comment type="subcellular location">
    <subcellularLocation>
        <location evidence="1">Membrane</location>
        <topology evidence="1">Multi-pass membrane protein</topology>
    </subcellularLocation>
</comment>
<evidence type="ECO:0000256" key="5">
    <source>
        <dbReference type="SAM" id="Phobius"/>
    </source>
</evidence>
<evidence type="ECO:0000259" key="6">
    <source>
        <dbReference type="PROSITE" id="PS50850"/>
    </source>
</evidence>
<feature type="transmembrane region" description="Helical" evidence="5">
    <location>
        <begin position="356"/>
        <end position="377"/>
    </location>
</feature>
<evidence type="ECO:0000256" key="2">
    <source>
        <dbReference type="ARBA" id="ARBA00022692"/>
    </source>
</evidence>
<dbReference type="Pfam" id="PF00083">
    <property type="entry name" value="Sugar_tr"/>
    <property type="match status" value="1"/>
</dbReference>
<reference evidence="8" key="1">
    <citation type="submission" date="2021-02" db="EMBL/GenBank/DDBJ databases">
        <authorList>
            <person name="Nowell W R."/>
        </authorList>
    </citation>
    <scope>NUCLEOTIDE SEQUENCE</scope>
</reference>
<comment type="caution">
    <text evidence="8">The sequence shown here is derived from an EMBL/GenBank/DDBJ whole genome shotgun (WGS) entry which is preliminary data.</text>
</comment>
<dbReference type="GO" id="GO:0022857">
    <property type="term" value="F:transmembrane transporter activity"/>
    <property type="evidence" value="ECO:0007669"/>
    <property type="project" value="InterPro"/>
</dbReference>
<feature type="transmembrane region" description="Helical" evidence="5">
    <location>
        <begin position="202"/>
        <end position="224"/>
    </location>
</feature>
<dbReference type="Proteomes" id="UP000663829">
    <property type="component" value="Unassembled WGS sequence"/>
</dbReference>
<proteinExistence type="predicted"/>
<evidence type="ECO:0000256" key="3">
    <source>
        <dbReference type="ARBA" id="ARBA00022989"/>
    </source>
</evidence>
<organism evidence="8 11">
    <name type="scientific">Didymodactylos carnosus</name>
    <dbReference type="NCBI Taxonomy" id="1234261"/>
    <lineage>
        <taxon>Eukaryota</taxon>
        <taxon>Metazoa</taxon>
        <taxon>Spiralia</taxon>
        <taxon>Gnathifera</taxon>
        <taxon>Rotifera</taxon>
        <taxon>Eurotatoria</taxon>
        <taxon>Bdelloidea</taxon>
        <taxon>Philodinida</taxon>
        <taxon>Philodinidae</taxon>
        <taxon>Didymodactylos</taxon>
    </lineage>
</organism>